<keyword evidence="2" id="KW-1185">Reference proteome</keyword>
<evidence type="ECO:0008006" key="3">
    <source>
        <dbReference type="Google" id="ProtNLM"/>
    </source>
</evidence>
<accession>K3XQ83</accession>
<dbReference type="Gramene" id="KQL05548">
    <property type="protein sequence ID" value="KQL05548"/>
    <property type="gene ID" value="SETIT_004063mg"/>
</dbReference>
<proteinExistence type="predicted"/>
<dbReference type="HOGENOM" id="CLU_854166_0_0_1"/>
<evidence type="ECO:0000313" key="1">
    <source>
        <dbReference type="EnsemblPlants" id="KQL05548"/>
    </source>
</evidence>
<dbReference type="EMBL" id="AGNK02003127">
    <property type="status" value="NOT_ANNOTATED_CDS"/>
    <property type="molecule type" value="Genomic_DNA"/>
</dbReference>
<organism evidence="1 2">
    <name type="scientific">Setaria italica</name>
    <name type="common">Foxtail millet</name>
    <name type="synonym">Panicum italicum</name>
    <dbReference type="NCBI Taxonomy" id="4555"/>
    <lineage>
        <taxon>Eukaryota</taxon>
        <taxon>Viridiplantae</taxon>
        <taxon>Streptophyta</taxon>
        <taxon>Embryophyta</taxon>
        <taxon>Tracheophyta</taxon>
        <taxon>Spermatophyta</taxon>
        <taxon>Magnoliopsida</taxon>
        <taxon>Liliopsida</taxon>
        <taxon>Poales</taxon>
        <taxon>Poaceae</taxon>
        <taxon>PACMAD clade</taxon>
        <taxon>Panicoideae</taxon>
        <taxon>Panicodae</taxon>
        <taxon>Paniceae</taxon>
        <taxon>Cenchrinae</taxon>
        <taxon>Setaria</taxon>
    </lineage>
</organism>
<protein>
    <recommendedName>
        <fullName evidence="3">FAR1 domain-containing protein</fullName>
    </recommendedName>
</protein>
<reference evidence="2" key="1">
    <citation type="journal article" date="2012" name="Nat. Biotechnol.">
        <title>Reference genome sequence of the model plant Setaria.</title>
        <authorList>
            <person name="Bennetzen J.L."/>
            <person name="Schmutz J."/>
            <person name="Wang H."/>
            <person name="Percifield R."/>
            <person name="Hawkins J."/>
            <person name="Pontaroli A.C."/>
            <person name="Estep M."/>
            <person name="Feng L."/>
            <person name="Vaughn J.N."/>
            <person name="Grimwood J."/>
            <person name="Jenkins J."/>
            <person name="Barry K."/>
            <person name="Lindquist E."/>
            <person name="Hellsten U."/>
            <person name="Deshpande S."/>
            <person name="Wang X."/>
            <person name="Wu X."/>
            <person name="Mitros T."/>
            <person name="Triplett J."/>
            <person name="Yang X."/>
            <person name="Ye C.Y."/>
            <person name="Mauro-Herrera M."/>
            <person name="Wang L."/>
            <person name="Li P."/>
            <person name="Sharma M."/>
            <person name="Sharma R."/>
            <person name="Ronald P.C."/>
            <person name="Panaud O."/>
            <person name="Kellogg E.A."/>
            <person name="Brutnell T.P."/>
            <person name="Doust A.N."/>
            <person name="Tuskan G.A."/>
            <person name="Rokhsar D."/>
            <person name="Devos K.M."/>
        </authorList>
    </citation>
    <scope>NUCLEOTIDE SEQUENCE [LARGE SCALE GENOMIC DNA]</scope>
    <source>
        <strain evidence="2">cv. Yugu1</strain>
    </source>
</reference>
<sequence>MPFRGLFDLNLEPVDAVDIPETGCVGRRELTGRVKFVDIVPTPGAALLQNGGDPLVNSKLGPQVSSDLADIALQSVAATTATGVDVEDCVDVLSTQAAPLLQIVSNPPLSSSNLERIEKDSKFLILLCSVATWVPIIISNNLTSEHCKLSPTVARVNKKEKVAVDGPITEKKVVRERRRDYVDRTCCPTRRIVRRTSQNQWEVVHFEKEHNHDRVRKFSLTKYLNSHRDIPGKENEFINLLHACNITTTRAYQIMGELYGSIAHCSYTEGDTENLRVEYRAENKGKYMKATLEYFEELKKEDPNFCYGYTLDCRCLNPATYQGSTQ</sequence>
<dbReference type="PANTHER" id="PTHR47482:SF24">
    <property type="entry name" value="PROTEIN FAR1-RELATED SEQUENCE"/>
    <property type="match status" value="1"/>
</dbReference>
<name>K3XQ83_SETIT</name>
<dbReference type="EnsemblPlants" id="KQL05548">
    <property type="protein sequence ID" value="KQL05548"/>
    <property type="gene ID" value="SETIT_004063mg"/>
</dbReference>
<reference evidence="1" key="2">
    <citation type="submission" date="2018-08" db="UniProtKB">
        <authorList>
            <consortium name="EnsemblPlants"/>
        </authorList>
    </citation>
    <scope>IDENTIFICATION</scope>
    <source>
        <strain evidence="1">Yugu1</strain>
    </source>
</reference>
<dbReference type="PANTHER" id="PTHR47482">
    <property type="entry name" value="OS11G0632001 PROTEIN"/>
    <property type="match status" value="1"/>
</dbReference>
<evidence type="ECO:0000313" key="2">
    <source>
        <dbReference type="Proteomes" id="UP000004995"/>
    </source>
</evidence>
<dbReference type="Proteomes" id="UP000004995">
    <property type="component" value="Unassembled WGS sequence"/>
</dbReference>
<dbReference type="InParanoid" id="K3XQ83"/>
<dbReference type="AlphaFoldDB" id="K3XQ83"/>